<dbReference type="EMBL" id="JAGIOH010000001">
    <property type="protein sequence ID" value="MBP2404466.1"/>
    <property type="molecule type" value="Genomic_DNA"/>
</dbReference>
<gene>
    <name evidence="1" type="ORF">JO379_003935</name>
</gene>
<dbReference type="InterPro" id="IPR036890">
    <property type="entry name" value="HATPase_C_sf"/>
</dbReference>
<sequence>MSTATLNSPRTNDYVQAERYRITGPAIPSTARLARDSVRAVLAVTGHPHLIDPARICVSDAVAHVLPLMSGPSLAVAVSVHPARVIIAVGDEGSDSRSSHRTMRREMDTEAGLRLLCRLTYAAGVTRTWHNSRIATRVWFELRDAKAVRG</sequence>
<reference evidence="1 2" key="1">
    <citation type="submission" date="2021-03" db="EMBL/GenBank/DDBJ databases">
        <title>Sequencing the genomes of 1000 actinobacteria strains.</title>
        <authorList>
            <person name="Klenk H.-P."/>
        </authorList>
    </citation>
    <scope>NUCLEOTIDE SEQUENCE [LARGE SCALE GENOMIC DNA]</scope>
    <source>
        <strain evidence="1 2">DSM 41480</strain>
    </source>
</reference>
<protein>
    <submittedName>
        <fullName evidence="1">Uncharacterized protein</fullName>
    </submittedName>
</protein>
<accession>A0ABS4Y6W9</accession>
<dbReference type="GeneID" id="91570813"/>
<dbReference type="Gene3D" id="3.30.565.10">
    <property type="entry name" value="Histidine kinase-like ATPase, C-terminal domain"/>
    <property type="match status" value="1"/>
</dbReference>
<dbReference type="Proteomes" id="UP001519291">
    <property type="component" value="Unassembled WGS sequence"/>
</dbReference>
<organism evidence="1 2">
    <name type="scientific">Streptomyces syringium</name>
    <dbReference type="NCBI Taxonomy" id="76729"/>
    <lineage>
        <taxon>Bacteria</taxon>
        <taxon>Bacillati</taxon>
        <taxon>Actinomycetota</taxon>
        <taxon>Actinomycetes</taxon>
        <taxon>Kitasatosporales</taxon>
        <taxon>Streptomycetaceae</taxon>
        <taxon>Streptomyces</taxon>
    </lineage>
</organism>
<proteinExistence type="predicted"/>
<name>A0ABS4Y6W9_9ACTN</name>
<keyword evidence="2" id="KW-1185">Reference proteome</keyword>
<dbReference type="RefSeq" id="WP_130879305.1">
    <property type="nucleotide sequence ID" value="NZ_JAGIOH010000001.1"/>
</dbReference>
<evidence type="ECO:0000313" key="2">
    <source>
        <dbReference type="Proteomes" id="UP001519291"/>
    </source>
</evidence>
<comment type="caution">
    <text evidence="1">The sequence shown here is derived from an EMBL/GenBank/DDBJ whole genome shotgun (WGS) entry which is preliminary data.</text>
</comment>
<evidence type="ECO:0000313" key="1">
    <source>
        <dbReference type="EMBL" id="MBP2404466.1"/>
    </source>
</evidence>